<evidence type="ECO:0000256" key="2">
    <source>
        <dbReference type="ARBA" id="ARBA00022723"/>
    </source>
</evidence>
<feature type="repeat" description="TPR" evidence="6">
    <location>
        <begin position="227"/>
        <end position="260"/>
    </location>
</feature>
<organism evidence="9 10">
    <name type="scientific">Vanrija albida</name>
    <dbReference type="NCBI Taxonomy" id="181172"/>
    <lineage>
        <taxon>Eukaryota</taxon>
        <taxon>Fungi</taxon>
        <taxon>Dikarya</taxon>
        <taxon>Basidiomycota</taxon>
        <taxon>Agaricomycotina</taxon>
        <taxon>Tremellomycetes</taxon>
        <taxon>Trichosporonales</taxon>
        <taxon>Trichosporonaceae</taxon>
        <taxon>Vanrija</taxon>
    </lineage>
</organism>
<protein>
    <recommendedName>
        <fullName evidence="8">Prolyl 4-hydroxylase alpha subunit domain-containing protein</fullName>
    </recommendedName>
</protein>
<dbReference type="GeneID" id="95983362"/>
<dbReference type="SMART" id="SM00702">
    <property type="entry name" value="P4Hc"/>
    <property type="match status" value="1"/>
</dbReference>
<evidence type="ECO:0000256" key="6">
    <source>
        <dbReference type="PROSITE-ProRule" id="PRU00339"/>
    </source>
</evidence>
<proteinExistence type="predicted"/>
<evidence type="ECO:0000256" key="1">
    <source>
        <dbReference type="ARBA" id="ARBA00001961"/>
    </source>
</evidence>
<evidence type="ECO:0000256" key="4">
    <source>
        <dbReference type="ARBA" id="ARBA00023002"/>
    </source>
</evidence>
<dbReference type="InterPro" id="IPR045054">
    <property type="entry name" value="P4HA-like"/>
</dbReference>
<keyword evidence="4" id="KW-0560">Oxidoreductase</keyword>
<evidence type="ECO:0000256" key="7">
    <source>
        <dbReference type="SAM" id="MobiDB-lite"/>
    </source>
</evidence>
<dbReference type="Proteomes" id="UP001565368">
    <property type="component" value="Unassembled WGS sequence"/>
</dbReference>
<feature type="compositionally biased region" description="Pro residues" evidence="7">
    <location>
        <begin position="1"/>
        <end position="21"/>
    </location>
</feature>
<evidence type="ECO:0000313" key="9">
    <source>
        <dbReference type="EMBL" id="KAL1411364.1"/>
    </source>
</evidence>
<keyword evidence="3" id="KW-0223">Dioxygenase</keyword>
<evidence type="ECO:0000256" key="3">
    <source>
        <dbReference type="ARBA" id="ARBA00022964"/>
    </source>
</evidence>
<dbReference type="Gene3D" id="2.60.120.620">
    <property type="entry name" value="q2cbj1_9rhob like domain"/>
    <property type="match status" value="1"/>
</dbReference>
<feature type="region of interest" description="Disordered" evidence="7">
    <location>
        <begin position="1"/>
        <end position="26"/>
    </location>
</feature>
<keyword evidence="2" id="KW-0479">Metal-binding</keyword>
<accession>A0ABR3Q9G7</accession>
<reference evidence="9 10" key="1">
    <citation type="submission" date="2023-08" db="EMBL/GenBank/DDBJ databases">
        <title>Annotated Genome Sequence of Vanrija albida AlHP1.</title>
        <authorList>
            <person name="Herzog R."/>
        </authorList>
    </citation>
    <scope>NUCLEOTIDE SEQUENCE [LARGE SCALE GENOMIC DNA]</scope>
    <source>
        <strain evidence="9 10">AlHP1</strain>
    </source>
</reference>
<gene>
    <name evidence="9" type="ORF">Q8F55_002319</name>
</gene>
<evidence type="ECO:0000256" key="5">
    <source>
        <dbReference type="ARBA" id="ARBA00023004"/>
    </source>
</evidence>
<comment type="cofactor">
    <cofactor evidence="1">
        <name>L-ascorbate</name>
        <dbReference type="ChEBI" id="CHEBI:38290"/>
    </cofactor>
</comment>
<dbReference type="PANTHER" id="PTHR10869">
    <property type="entry name" value="PROLYL 4-HYDROXYLASE ALPHA SUBUNIT"/>
    <property type="match status" value="1"/>
</dbReference>
<dbReference type="InterPro" id="IPR019734">
    <property type="entry name" value="TPR_rpt"/>
</dbReference>
<dbReference type="PROSITE" id="PS50005">
    <property type="entry name" value="TPR"/>
    <property type="match status" value="1"/>
</dbReference>
<dbReference type="InterPro" id="IPR044862">
    <property type="entry name" value="Pro_4_hyd_alph_FE2OG_OXY"/>
</dbReference>
<sequence>MTQPTPSTPPPPTYRRIPLPPGEGGTALPASESFVDAIDGLLSAEECAALLRTHDAFTDVPGTISKRSRVMFDDGALASRLWARVAPFYADQLVTDEHGARWRPAELNTRFRLARYQAGGGFAPHHDGRRLATPDSQAFMTLNIYLNSVGQEAGGATRFLAPDGAVLLAHRPVMGCAAAFRDALRHDGEVLALGEKFLLRTDVMFERVDGPFDFDAVFAGLGREEQAAEALKLAAALEDAGNHGEAVAWYRKAYRLDPSLEGR</sequence>
<evidence type="ECO:0000313" key="10">
    <source>
        <dbReference type="Proteomes" id="UP001565368"/>
    </source>
</evidence>
<dbReference type="EMBL" id="JBBXJM010000002">
    <property type="protein sequence ID" value="KAL1411364.1"/>
    <property type="molecule type" value="Genomic_DNA"/>
</dbReference>
<keyword evidence="6" id="KW-0802">TPR repeat</keyword>
<dbReference type="PANTHER" id="PTHR10869:SF246">
    <property type="entry name" value="TRANSMEMBRANE PROLYL 4-HYDROXYLASE"/>
    <property type="match status" value="1"/>
</dbReference>
<dbReference type="Pfam" id="PF13640">
    <property type="entry name" value="2OG-FeII_Oxy_3"/>
    <property type="match status" value="1"/>
</dbReference>
<keyword evidence="10" id="KW-1185">Reference proteome</keyword>
<feature type="domain" description="Prolyl 4-hydroxylase alpha subunit" evidence="8">
    <location>
        <begin position="33"/>
        <end position="204"/>
    </location>
</feature>
<evidence type="ECO:0000259" key="8">
    <source>
        <dbReference type="SMART" id="SM00702"/>
    </source>
</evidence>
<keyword evidence="5" id="KW-0408">Iron</keyword>
<dbReference type="RefSeq" id="XP_069211308.1">
    <property type="nucleotide sequence ID" value="XM_069350922.1"/>
</dbReference>
<dbReference type="InterPro" id="IPR006620">
    <property type="entry name" value="Pro_4_hyd_alph"/>
</dbReference>
<name>A0ABR3Q9G7_9TREE</name>
<comment type="caution">
    <text evidence="9">The sequence shown here is derived from an EMBL/GenBank/DDBJ whole genome shotgun (WGS) entry which is preliminary data.</text>
</comment>